<dbReference type="EMBL" id="DF933840">
    <property type="protein sequence ID" value="GAM42464.1"/>
    <property type="molecule type" value="Genomic_DNA"/>
</dbReference>
<keyword evidence="2" id="KW-1185">Reference proteome</keyword>
<evidence type="ECO:0008006" key="3">
    <source>
        <dbReference type="Google" id="ProtNLM"/>
    </source>
</evidence>
<evidence type="ECO:0000313" key="2">
    <source>
        <dbReference type="Proteomes" id="UP000053095"/>
    </source>
</evidence>
<dbReference type="Proteomes" id="UP000053095">
    <property type="component" value="Unassembled WGS sequence"/>
</dbReference>
<reference evidence="2" key="1">
    <citation type="journal article" date="2015" name="Genome Announc.">
        <title>Draft genome sequence of Talaromyces cellulolyticus strain Y-94, a source of lignocellulosic biomass-degrading enzymes.</title>
        <authorList>
            <person name="Fujii T."/>
            <person name="Koike H."/>
            <person name="Sawayama S."/>
            <person name="Yano S."/>
            <person name="Inoue H."/>
        </authorList>
    </citation>
    <scope>NUCLEOTIDE SEQUENCE [LARGE SCALE GENOMIC DNA]</scope>
    <source>
        <strain evidence="2">Y-94</strain>
    </source>
</reference>
<evidence type="ECO:0000313" key="1">
    <source>
        <dbReference type="EMBL" id="GAM42464.1"/>
    </source>
</evidence>
<accession>A0A478EBY3</accession>
<dbReference type="AlphaFoldDB" id="A0A478EBY3"/>
<sequence>MTSEPNSATTKNHFLSLPFELVLSVMDQLDSIYTLKALLDAFPAELLPLFKTYSKSILNTIFWRPVRHYSDENGVVYRWMIKELKLGYLFESSTGVESKGVDNGGAVVGFGKGDAAPNAQTDYRKDMWEGYRRKARDRFIFSGGNDID</sequence>
<protein>
    <recommendedName>
        <fullName evidence="3">F-box domain-containing protein</fullName>
    </recommendedName>
</protein>
<name>A0A478EBY3_TALPI</name>
<organism evidence="1 2">
    <name type="scientific">Talaromyces pinophilus</name>
    <name type="common">Penicillium pinophilum</name>
    <dbReference type="NCBI Taxonomy" id="128442"/>
    <lineage>
        <taxon>Eukaryota</taxon>
        <taxon>Fungi</taxon>
        <taxon>Dikarya</taxon>
        <taxon>Ascomycota</taxon>
        <taxon>Pezizomycotina</taxon>
        <taxon>Eurotiomycetes</taxon>
        <taxon>Eurotiomycetidae</taxon>
        <taxon>Eurotiales</taxon>
        <taxon>Trichocomaceae</taxon>
        <taxon>Talaromyces</taxon>
        <taxon>Talaromyces sect. Talaromyces</taxon>
    </lineage>
</organism>
<proteinExistence type="predicted"/>
<gene>
    <name evidence="1" type="ORF">TCE0_044r16472</name>
</gene>